<dbReference type="NCBIfam" id="NF008150">
    <property type="entry name" value="PRK10902.1"/>
    <property type="match status" value="1"/>
</dbReference>
<evidence type="ECO:0000256" key="3">
    <source>
        <dbReference type="ARBA" id="ARBA00006577"/>
    </source>
</evidence>
<dbReference type="GO" id="GO:0006457">
    <property type="term" value="P:protein folding"/>
    <property type="evidence" value="ECO:0007669"/>
    <property type="project" value="InterPro"/>
</dbReference>
<dbReference type="SUPFAM" id="SSF54534">
    <property type="entry name" value="FKBP-like"/>
    <property type="match status" value="1"/>
</dbReference>
<dbReference type="EMBL" id="CP016303">
    <property type="protein sequence ID" value="ASX26249.1"/>
    <property type="molecule type" value="Genomic_DNA"/>
</dbReference>
<dbReference type="Proteomes" id="UP000216438">
    <property type="component" value="Chromosome"/>
</dbReference>
<dbReference type="PANTHER" id="PTHR43811">
    <property type="entry name" value="FKBP-TYPE PEPTIDYL-PROLYL CIS-TRANS ISOMERASE FKPA"/>
    <property type="match status" value="1"/>
</dbReference>
<evidence type="ECO:0000313" key="8">
    <source>
        <dbReference type="EMBL" id="ASX26249.1"/>
    </source>
</evidence>
<evidence type="ECO:0000256" key="2">
    <source>
        <dbReference type="ARBA" id="ARBA00002388"/>
    </source>
</evidence>
<proteinExistence type="inferred from homology"/>
<evidence type="ECO:0000256" key="7">
    <source>
        <dbReference type="RuleBase" id="RU003915"/>
    </source>
</evidence>
<comment type="similarity">
    <text evidence="3 7">Belongs to the FKBP-type PPIase family.</text>
</comment>
<organism evidence="8 9">
    <name type="scientific">Candidatus Hamiltonella defensa</name>
    <name type="common">Bemisia tabaci</name>
    <dbReference type="NCBI Taxonomy" id="672795"/>
    <lineage>
        <taxon>Bacteria</taxon>
        <taxon>Pseudomonadati</taxon>
        <taxon>Pseudomonadota</taxon>
        <taxon>Gammaproteobacteria</taxon>
        <taxon>Enterobacterales</taxon>
        <taxon>Enterobacteriaceae</taxon>
        <taxon>aphid secondary symbionts</taxon>
        <taxon>Candidatus Williamhamiltonella</taxon>
    </lineage>
</organism>
<keyword evidence="5 6" id="KW-0413">Isomerase</keyword>
<dbReference type="GO" id="GO:0003755">
    <property type="term" value="F:peptidyl-prolyl cis-trans isomerase activity"/>
    <property type="evidence" value="ECO:0007669"/>
    <property type="project" value="UniProtKB-UniRule"/>
</dbReference>
<evidence type="ECO:0000313" key="9">
    <source>
        <dbReference type="Proteomes" id="UP000216438"/>
    </source>
</evidence>
<comment type="function">
    <text evidence="2">PPIases accelerate the folding of proteins. It catalyzes the cis-trans isomerization of proline imidic peptide bonds in oligopeptides.</text>
</comment>
<dbReference type="PANTHER" id="PTHR43811:SF19">
    <property type="entry name" value="39 KDA FK506-BINDING NUCLEAR PROTEIN"/>
    <property type="match status" value="1"/>
</dbReference>
<evidence type="ECO:0000256" key="1">
    <source>
        <dbReference type="ARBA" id="ARBA00000971"/>
    </source>
</evidence>
<comment type="catalytic activity">
    <reaction evidence="1 6 7">
        <text>[protein]-peptidylproline (omega=180) = [protein]-peptidylproline (omega=0)</text>
        <dbReference type="Rhea" id="RHEA:16237"/>
        <dbReference type="Rhea" id="RHEA-COMP:10747"/>
        <dbReference type="Rhea" id="RHEA-COMP:10748"/>
        <dbReference type="ChEBI" id="CHEBI:83833"/>
        <dbReference type="ChEBI" id="CHEBI:83834"/>
        <dbReference type="EC" id="5.2.1.8"/>
    </reaction>
</comment>
<dbReference type="Pfam" id="PF00254">
    <property type="entry name" value="FKBP_C"/>
    <property type="match status" value="1"/>
</dbReference>
<gene>
    <name evidence="8" type="ORF">BA171_03945</name>
</gene>
<dbReference type="PROSITE" id="PS50059">
    <property type="entry name" value="FKBP_PPIASE"/>
    <property type="match status" value="1"/>
</dbReference>
<keyword evidence="4 6" id="KW-0697">Rotamase</keyword>
<sequence>MKSLFKILLFTTTTALTFNMTQAFATETSKAPVVNHKNQDAYALGTSFGRYLKEQEKLGINLDKKELMQGLEDVFSNTNKLTTEEMEKTLTLFQEKVKTAIGAKMEKDFEKNVSKGGEYSEKFSKETGVKKTPSGLLYKIEKAGNGKAPKDTDTVVVHYIGSLIDGTEFDNSIKRGEPLSIPLNNLIVGWKEGLQKIGKGGKIKLVIPQQLAYGKNPISTIPAGSTLVFDVELLDIKPASETKVDRSEGTKQ</sequence>
<dbReference type="EC" id="5.2.1.8" evidence="7"/>
<dbReference type="Gene3D" id="3.10.50.40">
    <property type="match status" value="1"/>
</dbReference>
<dbReference type="InterPro" id="IPR046357">
    <property type="entry name" value="PPIase_dom_sf"/>
</dbReference>
<accession>A0A249DY18</accession>
<dbReference type="RefSeq" id="WP_016857799.1">
    <property type="nucleotide sequence ID" value="NZ_CP016303.1"/>
</dbReference>
<reference evidence="9" key="1">
    <citation type="submission" date="2016-06" db="EMBL/GenBank/DDBJ databases">
        <authorList>
            <person name="Chen W."/>
            <person name="Hasegawa D.K."/>
        </authorList>
    </citation>
    <scope>NUCLEOTIDE SEQUENCE [LARGE SCALE GENOMIC DNA]</scope>
    <source>
        <strain evidence="9">MEAM1</strain>
    </source>
</reference>
<dbReference type="Gene3D" id="1.10.287.460">
    <property type="entry name" value="Peptidyl-prolyl cis-trans isomerase, FKBP-type, N-terminal domain"/>
    <property type="match status" value="1"/>
</dbReference>
<evidence type="ECO:0000256" key="6">
    <source>
        <dbReference type="PROSITE-ProRule" id="PRU00277"/>
    </source>
</evidence>
<dbReference type="AlphaFoldDB" id="A0A249DY18"/>
<dbReference type="Pfam" id="PF01346">
    <property type="entry name" value="FKBP_N"/>
    <property type="match status" value="1"/>
</dbReference>
<dbReference type="OrthoDB" id="9814548at2"/>
<name>A0A249DY18_9ENTR</name>
<evidence type="ECO:0000256" key="4">
    <source>
        <dbReference type="ARBA" id="ARBA00023110"/>
    </source>
</evidence>
<protein>
    <recommendedName>
        <fullName evidence="7">Peptidyl-prolyl cis-trans isomerase</fullName>
        <ecNumber evidence="7">5.2.1.8</ecNumber>
    </recommendedName>
</protein>
<dbReference type="InterPro" id="IPR036944">
    <property type="entry name" value="PPIase_FKBP_N_sf"/>
</dbReference>
<evidence type="ECO:0000256" key="5">
    <source>
        <dbReference type="ARBA" id="ARBA00023235"/>
    </source>
</evidence>
<dbReference type="InterPro" id="IPR001179">
    <property type="entry name" value="PPIase_FKBP_dom"/>
</dbReference>
<reference evidence="8 9" key="2">
    <citation type="submission" date="2017-09" db="EMBL/GenBank/DDBJ databases">
        <title>The genome of whitefly Bemisia tabaci, a global crop pest, provides novel insights into virus transmission, host adaptation and insecticide resistance.</title>
        <authorList>
            <person name="Kaur N."/>
            <person name="Kliot A."/>
            <person name="Pinheiro P.V."/>
            <person name="Luan J."/>
            <person name="Zheng Y."/>
            <person name="Liu W."/>
            <person name="Sun H."/>
            <person name="Yang X."/>
            <person name="Xu Y."/>
            <person name="Luo Y."/>
            <person name="Kruse A."/>
            <person name="Fisher T.W."/>
            <person name="Nelson D.R."/>
            <person name="Elimelech M."/>
            <person name="MacCoss M."/>
            <person name="Johnson R."/>
            <person name="Cohen E."/>
            <person name="Hunter W.B."/>
            <person name="Brown J.K."/>
            <person name="Jander G."/>
            <person name="Cilia M."/>
            <person name="Douglas A.E."/>
            <person name="Ghanim M."/>
            <person name="Simmons A.M."/>
            <person name="Wintermantel W.M."/>
            <person name="Ling K.-S."/>
            <person name="Fei Z."/>
        </authorList>
    </citation>
    <scope>NUCLEOTIDE SEQUENCE [LARGE SCALE GENOMIC DNA]</scope>
    <source>
        <strain evidence="8 9">MEAM1</strain>
    </source>
</reference>
<dbReference type="InterPro" id="IPR000774">
    <property type="entry name" value="PPIase_FKBP_N"/>
</dbReference>